<dbReference type="InterPro" id="IPR027417">
    <property type="entry name" value="P-loop_NTPase"/>
</dbReference>
<protein>
    <recommendedName>
        <fullName evidence="1">DUF3854 domain-containing protein</fullName>
    </recommendedName>
</protein>
<name>A0A0V8M0M1_9CHLR</name>
<comment type="caution">
    <text evidence="2">The sequence shown here is derived from an EMBL/GenBank/DDBJ whole genome shotgun (WGS) entry which is preliminary data.</text>
</comment>
<dbReference type="PATRIC" id="fig|61435.5.peg.1489"/>
<reference evidence="2 3" key="1">
    <citation type="journal article" date="2015" name="Sci. Rep.">
        <title>A comparative genomics and reductive dehalogenase gene transcription study of two chloroethene-respiring bacteria, Dehalococcoides mccartyi strains MB and 11a.</title>
        <authorList>
            <person name="Low A."/>
            <person name="Shen Z."/>
            <person name="Cheng D."/>
            <person name="Rogers M.J."/>
            <person name="Lee P.K."/>
            <person name="He J."/>
        </authorList>
    </citation>
    <scope>NUCLEOTIDE SEQUENCE [LARGE SCALE GENOMIC DNA]</scope>
    <source>
        <strain evidence="2 3">MB</strain>
    </source>
</reference>
<dbReference type="RefSeq" id="WP_081042217.1">
    <property type="nucleotide sequence ID" value="NZ_JGYD01000025.1"/>
</dbReference>
<accession>A0A0V8M0M1</accession>
<dbReference type="CDD" id="cd01029">
    <property type="entry name" value="TOPRIM_primases"/>
    <property type="match status" value="1"/>
</dbReference>
<dbReference type="EMBL" id="JGYD01000025">
    <property type="protein sequence ID" value="KSV17248.1"/>
    <property type="molecule type" value="Genomic_DNA"/>
</dbReference>
<dbReference type="InterPro" id="IPR024385">
    <property type="entry name" value="DUF3854"/>
</dbReference>
<feature type="domain" description="DUF3854" evidence="1">
    <location>
        <begin position="115"/>
        <end position="228"/>
    </location>
</feature>
<organism evidence="2 3">
    <name type="scientific">Dehalococcoides mccartyi</name>
    <dbReference type="NCBI Taxonomy" id="61435"/>
    <lineage>
        <taxon>Bacteria</taxon>
        <taxon>Bacillati</taxon>
        <taxon>Chloroflexota</taxon>
        <taxon>Dehalococcoidia</taxon>
        <taxon>Dehalococcoidales</taxon>
        <taxon>Dehalococcoidaceae</taxon>
        <taxon>Dehalococcoides</taxon>
    </lineage>
</organism>
<evidence type="ECO:0000259" key="1">
    <source>
        <dbReference type="Pfam" id="PF12965"/>
    </source>
</evidence>
<proteinExistence type="predicted"/>
<dbReference type="OrthoDB" id="163690at2"/>
<dbReference type="InterPro" id="IPR034154">
    <property type="entry name" value="TOPRIM_DnaG/twinkle"/>
</dbReference>
<dbReference type="Pfam" id="PF12965">
    <property type="entry name" value="DUF3854"/>
    <property type="match status" value="1"/>
</dbReference>
<dbReference type="Proteomes" id="UP000053577">
    <property type="component" value="Unassembled WGS sequence"/>
</dbReference>
<evidence type="ECO:0000313" key="3">
    <source>
        <dbReference type="Proteomes" id="UP000053577"/>
    </source>
</evidence>
<sequence length="791" mass="88597">MSGPVFADSIPELLTDHLHHLQDGSGISIEVIQERGYKSLLGKSELEKLSFSRVQQRTPGILIPLWGVDGKQTGYQYRPDHPRLSQKGRPIKYENPYGSSIHLDCPLRCHKSLGDPNIPLWITEGCKKTDALASRGACAISLTGVWGFKGKNELGGVVFLADWDYIALKSRTVYLTFDSDVVTKESVKKALERLAEHLQRRGAKVTAIYLPQQGERKVGIDDYLLSHSLEDAQKLATDIDSQSLNIIERSVPGFVLPNGVVGEMVIDERSERFFITAAAGTVSKALQYQTEKVTYIPTADPLVGQVVHFASTAKPYDSQSALFKQIKTFIHCYIELPAEFEDIATLYVLLTWVFEFAPSIPYLRVIGDWGSGKTRFLQVVGSICFRPIFASGATTPAPIFRILDKFQGTLVLDEADFKDSSSWVEMVKILNNGYRPGFPVLRADKEDGKWYPRGYQVFGPKLIATRSPFKDEALESRCLTTEMMPLTRQDIPRLLPPSFAAEVDNLRSQLLTFRLGNLLKLKGRTFGNELIEPNLQPRLQEILIPLKVMVNGDNSMVQSLAVFIHRLQETLFSRRRESSAGRVLAAIIELHQEEKELSAKNIAEKVTEMDEDATAITAQKVGRLTKKLGFDKDKDAVSRRTVICWDEQRVTRLAASYGLSDIFPLSQEKTFESFETYAPNVEPASKVSAKVSEDEVKTFGKSFEREVTSEPKDMKVSKVSAEDRARSDIAEVLGMPVEQAIDVWTKAGKPVIHLYPGENCYGLDTLLSHTDILPRHLEAIKDWLSEHITQV</sequence>
<dbReference type="SUPFAM" id="SSF52540">
    <property type="entry name" value="P-loop containing nucleoside triphosphate hydrolases"/>
    <property type="match status" value="1"/>
</dbReference>
<dbReference type="AlphaFoldDB" id="A0A0V8M0M1"/>
<evidence type="ECO:0000313" key="2">
    <source>
        <dbReference type="EMBL" id="KSV17248.1"/>
    </source>
</evidence>
<gene>
    <name evidence="2" type="ORF">DA01_07580</name>
</gene>